<dbReference type="EMBL" id="QXDC01000004">
    <property type="protein sequence ID" value="RIA37592.1"/>
    <property type="molecule type" value="Genomic_DNA"/>
</dbReference>
<dbReference type="AlphaFoldDB" id="A0A397NJ89"/>
<reference evidence="2 3" key="1">
    <citation type="submission" date="2018-08" db="EMBL/GenBank/DDBJ databases">
        <title>Genomic Encyclopedia of Type Strains, Phase IV (KMG-IV): sequencing the most valuable type-strain genomes for metagenomic binning, comparative biology and taxonomic classification.</title>
        <authorList>
            <person name="Goeker M."/>
        </authorList>
    </citation>
    <scope>NUCLEOTIDE SEQUENCE [LARGE SCALE GENOMIC DNA]</scope>
    <source>
        <strain evidence="2 3">DSM 25527</strain>
    </source>
</reference>
<evidence type="ECO:0000313" key="2">
    <source>
        <dbReference type="EMBL" id="RIA37592.1"/>
    </source>
</evidence>
<keyword evidence="3" id="KW-1185">Reference proteome</keyword>
<dbReference type="Proteomes" id="UP000266568">
    <property type="component" value="Unassembled WGS sequence"/>
</dbReference>
<protein>
    <submittedName>
        <fullName evidence="2">Uncharacterized protein</fullName>
    </submittedName>
</protein>
<feature type="region of interest" description="Disordered" evidence="1">
    <location>
        <begin position="1"/>
        <end position="22"/>
    </location>
</feature>
<name>A0A397NJ89_9SPHN</name>
<organism evidence="2 3">
    <name type="scientific">Hephaestia caeni</name>
    <dbReference type="NCBI Taxonomy" id="645617"/>
    <lineage>
        <taxon>Bacteria</taxon>
        <taxon>Pseudomonadati</taxon>
        <taxon>Pseudomonadota</taxon>
        <taxon>Alphaproteobacteria</taxon>
        <taxon>Sphingomonadales</taxon>
        <taxon>Sphingomonadaceae</taxon>
        <taxon>Hephaestia</taxon>
    </lineage>
</organism>
<evidence type="ECO:0000256" key="1">
    <source>
        <dbReference type="SAM" id="MobiDB-lite"/>
    </source>
</evidence>
<proteinExistence type="predicted"/>
<accession>A0A397NJ89</accession>
<evidence type="ECO:0000313" key="3">
    <source>
        <dbReference type="Proteomes" id="UP000266568"/>
    </source>
</evidence>
<gene>
    <name evidence="2" type="ORF">DFR49_3479</name>
</gene>
<sequence length="69" mass="7524">MGRHRFHANGIPSPQRRLGSTSVSIKRHDSAFSLTGMDASLRWHDGYFFNAACAAASRAIGTRYGDALT</sequence>
<comment type="caution">
    <text evidence="2">The sequence shown here is derived from an EMBL/GenBank/DDBJ whole genome shotgun (WGS) entry which is preliminary data.</text>
</comment>